<dbReference type="PANTHER" id="PTHR47219:SF20">
    <property type="entry name" value="TBC1 DOMAIN FAMILY MEMBER 2B"/>
    <property type="match status" value="1"/>
</dbReference>
<feature type="compositionally biased region" description="Low complexity" evidence="2">
    <location>
        <begin position="432"/>
        <end position="453"/>
    </location>
</feature>
<reference evidence="4 5" key="1">
    <citation type="journal article" date="2016" name="Mol. Biol. Evol.">
        <title>Comparative Genomics of Early-Diverging Mushroom-Forming Fungi Provides Insights into the Origins of Lignocellulose Decay Capabilities.</title>
        <authorList>
            <person name="Nagy L.G."/>
            <person name="Riley R."/>
            <person name="Tritt A."/>
            <person name="Adam C."/>
            <person name="Daum C."/>
            <person name="Floudas D."/>
            <person name="Sun H."/>
            <person name="Yadav J.S."/>
            <person name="Pangilinan J."/>
            <person name="Larsson K.H."/>
            <person name="Matsuura K."/>
            <person name="Barry K."/>
            <person name="Labutti K."/>
            <person name="Kuo R."/>
            <person name="Ohm R.A."/>
            <person name="Bhattacharya S.S."/>
            <person name="Shirouzu T."/>
            <person name="Yoshinaga Y."/>
            <person name="Martin F.M."/>
            <person name="Grigoriev I.V."/>
            <person name="Hibbett D.S."/>
        </authorList>
    </citation>
    <scope>NUCLEOTIDE SEQUENCE [LARGE SCALE GENOMIC DNA]</scope>
    <source>
        <strain evidence="4 5">L-15889</strain>
    </source>
</reference>
<keyword evidence="5" id="KW-1185">Reference proteome</keyword>
<gene>
    <name evidence="4" type="ORF">DAEQUDRAFT_721643</name>
</gene>
<dbReference type="InterPro" id="IPR050302">
    <property type="entry name" value="Rab_GAP_TBC_domain"/>
</dbReference>
<feature type="region of interest" description="Disordered" evidence="2">
    <location>
        <begin position="631"/>
        <end position="651"/>
    </location>
</feature>
<dbReference type="AlphaFoldDB" id="A0A165TKK3"/>
<dbReference type="GO" id="GO:0005096">
    <property type="term" value="F:GTPase activator activity"/>
    <property type="evidence" value="ECO:0007669"/>
    <property type="project" value="TreeGrafter"/>
</dbReference>
<accession>A0A165TKK3</accession>
<dbReference type="OrthoDB" id="294251at2759"/>
<organism evidence="4 5">
    <name type="scientific">Daedalea quercina L-15889</name>
    <dbReference type="NCBI Taxonomy" id="1314783"/>
    <lineage>
        <taxon>Eukaryota</taxon>
        <taxon>Fungi</taxon>
        <taxon>Dikarya</taxon>
        <taxon>Basidiomycota</taxon>
        <taxon>Agaricomycotina</taxon>
        <taxon>Agaricomycetes</taxon>
        <taxon>Polyporales</taxon>
        <taxon>Fomitopsis</taxon>
    </lineage>
</organism>
<dbReference type="SMART" id="SM00164">
    <property type="entry name" value="TBC"/>
    <property type="match status" value="1"/>
</dbReference>
<protein>
    <submittedName>
        <fullName evidence="4">TBC-domain-containing protein</fullName>
    </submittedName>
</protein>
<feature type="region of interest" description="Disordered" evidence="2">
    <location>
        <begin position="785"/>
        <end position="844"/>
    </location>
</feature>
<feature type="compositionally biased region" description="Polar residues" evidence="2">
    <location>
        <begin position="52"/>
        <end position="67"/>
    </location>
</feature>
<feature type="region of interest" description="Disordered" evidence="2">
    <location>
        <begin position="1"/>
        <end position="86"/>
    </location>
</feature>
<feature type="domain" description="Rab-GAP TBC" evidence="3">
    <location>
        <begin position="953"/>
        <end position="1141"/>
    </location>
</feature>
<feature type="compositionally biased region" description="Basic and acidic residues" evidence="2">
    <location>
        <begin position="536"/>
        <end position="558"/>
    </location>
</feature>
<evidence type="ECO:0000313" key="4">
    <source>
        <dbReference type="EMBL" id="KZT73579.1"/>
    </source>
</evidence>
<dbReference type="InterPro" id="IPR035969">
    <property type="entry name" value="Rab-GAP_TBC_sf"/>
</dbReference>
<dbReference type="FunFam" id="1.10.8.270:FF:000026">
    <property type="entry name" value="TBC (Tre-2/Bub2/Cdc16) domain family"/>
    <property type="match status" value="1"/>
</dbReference>
<proteinExistence type="predicted"/>
<feature type="compositionally biased region" description="Polar residues" evidence="2">
    <location>
        <begin position="562"/>
        <end position="571"/>
    </location>
</feature>
<dbReference type="SUPFAM" id="SSF47923">
    <property type="entry name" value="Ypt/Rab-GAP domain of gyp1p"/>
    <property type="match status" value="2"/>
</dbReference>
<feature type="region of interest" description="Disordered" evidence="2">
    <location>
        <begin position="405"/>
        <end position="492"/>
    </location>
</feature>
<dbReference type="Gene3D" id="1.10.472.80">
    <property type="entry name" value="Ypt/Rab-GAP domain of gyp1p, domain 3"/>
    <property type="match status" value="1"/>
</dbReference>
<feature type="compositionally biased region" description="Polar residues" evidence="2">
    <location>
        <begin position="290"/>
        <end position="316"/>
    </location>
</feature>
<dbReference type="EMBL" id="KV429036">
    <property type="protein sequence ID" value="KZT73579.1"/>
    <property type="molecule type" value="Genomic_DNA"/>
</dbReference>
<name>A0A165TKK3_9APHY</name>
<keyword evidence="1" id="KW-0175">Coiled coil</keyword>
<dbReference type="PROSITE" id="PS50086">
    <property type="entry name" value="TBC_RABGAP"/>
    <property type="match status" value="1"/>
</dbReference>
<dbReference type="InterPro" id="IPR000195">
    <property type="entry name" value="Rab-GAP-TBC_dom"/>
</dbReference>
<evidence type="ECO:0000313" key="5">
    <source>
        <dbReference type="Proteomes" id="UP000076727"/>
    </source>
</evidence>
<sequence>MASTSTAPLSTPTHSHPLSAEEAPSRSRRSRGKQPSDDTRPPTDYFTLKAQLESNAEQHTKLSNVNWDGSVRGYGKGAKRKNSKPAPLIVVESTSGQIAPPSSATVDSFGSLTTETAENGLESASDVLQTQWHSLPDDAVEAVLSSLQATTPQSSIPSHPYHSVIRTLSSAVHNLSRIRRELEEDRRLLREKEAKRRERAEQLVKELPASDKDIAKRVLQSLYPDDNEAVHLVQKRHSHVSLSESLSEAIEDDVSLSGSVPRDLSTPLANSIAGSSTVTVSDSLEVPLSNGDSQSISIPDADAQSSGEGTALNGNELSAPVKEERSSFDWMGTWWAKGKKTEQENAPHQVAEPSPDTIVESPLDTSQIVTEDDSPAPSAPQTPGSNKPSRRKAVRSVFGNLGFSMLNPSVSSLSPRKRRNMSVTDVQGFEPSADAKSTRSARSAASSPSRAPSSLPPPASSGPSKSSSPSKPPSIMSSASRAVVEERPPQGSSLRAIIQATRVMTSDPASILDDHGRETSPLIAQKAFELVRTAREGHLDFREQPKPKRERKQEKTDGGDGQSMQRLSTGGETAPPLVRSSTSGDVRKPTSRRKPSVNIPSFASPIFGSFMAQQDKAISTVVNAVQRGYPSGAPAQTDSQAHGAASPRVNKPGSVPLESIIPVDAKPPTQFLSRTYTPLTSRDFHFSIPLPDVASTLSVPYDEHSHEGMTDRYGFIYDVSKYDILLLIRAKECSNTAPACLTGIKIADRKEDNNWPNDDSVVDDTIEVVKEACDCDGAGDVSDAVSVMSSSTRPTARSVPPSEGGVEPSQASRRSSPSSTRGRKRAGTTTGGSPPRPKSSILVVDADTPRHVCANTIRTLINQLVEMHDQRQTAQRREWDTFVKRREKSRKSTGGSMSRITTAAGGAAALLGLGTAVEEEELAHSGGLVGFAQLGLPAFKDEKREFVRLVRNGIPLVYRSQAWLECSGGLEMREPGLFIDLLAQADDGSGAIREIEKDICRTMPLNIFFGRTGAGVDKLRRVLIAYSRRNPAVGYCQGMNLVTSTLLLIHADEEEAFWVLSAIIERILPEDFFSPSLLSSRACPLVLSEYVQESMPKLYHHLIELGVDLPAICFSWFLSLFTDCLPVETLFRVWDVFLVDGMDVLFRIAFSILRMGEQELLHCASIPAVYVALESLPNRVWETDKLLQYETELRSTMVHADLIRKRQTHTEELRRCMA</sequence>
<dbReference type="GO" id="GO:0031267">
    <property type="term" value="F:small GTPase binding"/>
    <property type="evidence" value="ECO:0007669"/>
    <property type="project" value="TreeGrafter"/>
</dbReference>
<dbReference type="Pfam" id="PF00566">
    <property type="entry name" value="RabGAP-TBC"/>
    <property type="match status" value="1"/>
</dbReference>
<evidence type="ECO:0000256" key="2">
    <source>
        <dbReference type="SAM" id="MobiDB-lite"/>
    </source>
</evidence>
<dbReference type="Gene3D" id="1.10.8.270">
    <property type="entry name" value="putative rabgap domain of human tbc1 domain family member 14 like domains"/>
    <property type="match status" value="1"/>
</dbReference>
<feature type="compositionally biased region" description="Low complexity" evidence="2">
    <location>
        <begin position="1"/>
        <end position="17"/>
    </location>
</feature>
<dbReference type="Proteomes" id="UP000076727">
    <property type="component" value="Unassembled WGS sequence"/>
</dbReference>
<feature type="compositionally biased region" description="Low complexity" evidence="2">
    <location>
        <begin position="461"/>
        <end position="480"/>
    </location>
</feature>
<feature type="region of interest" description="Disordered" evidence="2">
    <location>
        <begin position="339"/>
        <end position="392"/>
    </location>
</feature>
<feature type="region of interest" description="Disordered" evidence="2">
    <location>
        <begin position="536"/>
        <end position="599"/>
    </location>
</feature>
<evidence type="ECO:0000256" key="1">
    <source>
        <dbReference type="SAM" id="Coils"/>
    </source>
</evidence>
<dbReference type="PANTHER" id="PTHR47219">
    <property type="entry name" value="RAB GTPASE-ACTIVATING PROTEIN 1-LIKE"/>
    <property type="match status" value="1"/>
</dbReference>
<feature type="coiled-coil region" evidence="1">
    <location>
        <begin position="165"/>
        <end position="199"/>
    </location>
</feature>
<dbReference type="STRING" id="1314783.A0A165TKK3"/>
<evidence type="ECO:0000259" key="3">
    <source>
        <dbReference type="PROSITE" id="PS50086"/>
    </source>
</evidence>
<feature type="region of interest" description="Disordered" evidence="2">
    <location>
        <begin position="290"/>
        <end position="323"/>
    </location>
</feature>